<feature type="transmembrane region" description="Helical" evidence="7">
    <location>
        <begin position="76"/>
        <end position="94"/>
    </location>
</feature>
<dbReference type="Pfam" id="PF01252">
    <property type="entry name" value="Peptidase_A8"/>
    <property type="match status" value="1"/>
</dbReference>
<dbReference type="EMBL" id="UINC01001427">
    <property type="protein sequence ID" value="SUZ80466.1"/>
    <property type="molecule type" value="Genomic_DNA"/>
</dbReference>
<feature type="transmembrane region" description="Helical" evidence="7">
    <location>
        <begin position="146"/>
        <end position="165"/>
    </location>
</feature>
<keyword evidence="1" id="KW-1003">Cell membrane</keyword>
<sequence length="172" mass="19491">MNLNFRKWVETHKLLLLYVLIVILIIIFDQWAKSLIIKNVMLYEVLPVNSFINITHQENAGAAFSILSNAGGWQRWFLSVLAICISVYIVFWLFRLRNQDQIILSIGLSLVLGGAIGNVIDRIQLGYVIDYIQVFIMGWPFPSFNIADASITVGAVILIIDALFISKNSVFD</sequence>
<keyword evidence="5 7" id="KW-1133">Transmembrane helix</keyword>
<evidence type="ECO:0000313" key="8">
    <source>
        <dbReference type="EMBL" id="SUZ80466.1"/>
    </source>
</evidence>
<feature type="transmembrane region" description="Helical" evidence="7">
    <location>
        <begin position="101"/>
        <end position="120"/>
    </location>
</feature>
<feature type="transmembrane region" description="Helical" evidence="7">
    <location>
        <begin position="12"/>
        <end position="32"/>
    </location>
</feature>
<evidence type="ECO:0000256" key="4">
    <source>
        <dbReference type="ARBA" id="ARBA00022801"/>
    </source>
</evidence>
<dbReference type="InterPro" id="IPR001872">
    <property type="entry name" value="Peptidase_A8"/>
</dbReference>
<evidence type="ECO:0000256" key="7">
    <source>
        <dbReference type="SAM" id="Phobius"/>
    </source>
</evidence>
<evidence type="ECO:0008006" key="9">
    <source>
        <dbReference type="Google" id="ProtNLM"/>
    </source>
</evidence>
<dbReference type="GO" id="GO:0016020">
    <property type="term" value="C:membrane"/>
    <property type="evidence" value="ECO:0007669"/>
    <property type="project" value="InterPro"/>
</dbReference>
<organism evidence="8">
    <name type="scientific">marine metagenome</name>
    <dbReference type="NCBI Taxonomy" id="408172"/>
    <lineage>
        <taxon>unclassified sequences</taxon>
        <taxon>metagenomes</taxon>
        <taxon>ecological metagenomes</taxon>
    </lineage>
</organism>
<dbReference type="HAMAP" id="MF_00161">
    <property type="entry name" value="LspA"/>
    <property type="match status" value="1"/>
</dbReference>
<keyword evidence="2" id="KW-0645">Protease</keyword>
<dbReference type="PRINTS" id="PR00781">
    <property type="entry name" value="LIPOSIGPTASE"/>
</dbReference>
<evidence type="ECO:0000256" key="2">
    <source>
        <dbReference type="ARBA" id="ARBA00022670"/>
    </source>
</evidence>
<dbReference type="AlphaFoldDB" id="A0A381QM71"/>
<dbReference type="GO" id="GO:0004190">
    <property type="term" value="F:aspartic-type endopeptidase activity"/>
    <property type="evidence" value="ECO:0007669"/>
    <property type="project" value="InterPro"/>
</dbReference>
<dbReference type="PANTHER" id="PTHR33695">
    <property type="entry name" value="LIPOPROTEIN SIGNAL PEPTIDASE"/>
    <property type="match status" value="1"/>
</dbReference>
<evidence type="ECO:0000256" key="3">
    <source>
        <dbReference type="ARBA" id="ARBA00022692"/>
    </source>
</evidence>
<evidence type="ECO:0000256" key="6">
    <source>
        <dbReference type="ARBA" id="ARBA00023136"/>
    </source>
</evidence>
<dbReference type="GO" id="GO:0006508">
    <property type="term" value="P:proteolysis"/>
    <property type="evidence" value="ECO:0007669"/>
    <property type="project" value="UniProtKB-KW"/>
</dbReference>
<keyword evidence="6 7" id="KW-0472">Membrane</keyword>
<accession>A0A381QM71</accession>
<evidence type="ECO:0000256" key="5">
    <source>
        <dbReference type="ARBA" id="ARBA00022989"/>
    </source>
</evidence>
<evidence type="ECO:0000256" key="1">
    <source>
        <dbReference type="ARBA" id="ARBA00022475"/>
    </source>
</evidence>
<dbReference type="PROSITE" id="PS00855">
    <property type="entry name" value="SPASE_II"/>
    <property type="match status" value="1"/>
</dbReference>
<keyword evidence="3 7" id="KW-0812">Transmembrane</keyword>
<dbReference type="PANTHER" id="PTHR33695:SF1">
    <property type="entry name" value="LIPOPROTEIN SIGNAL PEPTIDASE"/>
    <property type="match status" value="1"/>
</dbReference>
<gene>
    <name evidence="8" type="ORF">METZ01_LOCUS33320</name>
</gene>
<keyword evidence="4" id="KW-0378">Hydrolase</keyword>
<proteinExistence type="inferred from homology"/>
<name>A0A381QM71_9ZZZZ</name>
<reference evidence="8" key="1">
    <citation type="submission" date="2018-05" db="EMBL/GenBank/DDBJ databases">
        <authorList>
            <person name="Lanie J.A."/>
            <person name="Ng W.-L."/>
            <person name="Kazmierczak K.M."/>
            <person name="Andrzejewski T.M."/>
            <person name="Davidsen T.M."/>
            <person name="Wayne K.J."/>
            <person name="Tettelin H."/>
            <person name="Glass J.I."/>
            <person name="Rusch D."/>
            <person name="Podicherti R."/>
            <person name="Tsui H.-C.T."/>
            <person name="Winkler M.E."/>
        </authorList>
    </citation>
    <scope>NUCLEOTIDE SEQUENCE</scope>
</reference>
<protein>
    <recommendedName>
        <fullName evidence="9">Lipoprotein signal peptidase</fullName>
    </recommendedName>
</protein>
<dbReference type="NCBIfam" id="TIGR00077">
    <property type="entry name" value="lspA"/>
    <property type="match status" value="1"/>
</dbReference>